<dbReference type="KEGG" id="fli:Fleli_1777"/>
<evidence type="ECO:0000313" key="11">
    <source>
        <dbReference type="EMBL" id="AFM04176.1"/>
    </source>
</evidence>
<dbReference type="OrthoDB" id="9805202at2"/>
<keyword evidence="5" id="KW-0574">Periplasm</keyword>
<dbReference type="PROSITE" id="PS51257">
    <property type="entry name" value="PROKAR_LIPOPROTEIN"/>
    <property type="match status" value="1"/>
</dbReference>
<dbReference type="InterPro" id="IPR051395">
    <property type="entry name" value="Cytochrome_c_Peroxidase/MauG"/>
</dbReference>
<keyword evidence="4" id="KW-0732">Signal</keyword>
<dbReference type="eggNOG" id="COG1858">
    <property type="taxonomic scope" value="Bacteria"/>
</dbReference>
<dbReference type="InterPro" id="IPR026259">
    <property type="entry name" value="MauG/Cytc_peroxidase"/>
</dbReference>
<feature type="binding site" description="axial binding residue" evidence="9">
    <location>
        <position position="231"/>
    </location>
    <ligand>
        <name>heme c</name>
        <dbReference type="ChEBI" id="CHEBI:61717"/>
        <label>2</label>
    </ligand>
    <ligandPart>
        <name>Fe</name>
        <dbReference type="ChEBI" id="CHEBI:18248"/>
    </ligandPart>
</feature>
<evidence type="ECO:0000256" key="3">
    <source>
        <dbReference type="ARBA" id="ARBA00022723"/>
    </source>
</evidence>
<dbReference type="RefSeq" id="WP_014797629.1">
    <property type="nucleotide sequence ID" value="NC_018018.1"/>
</dbReference>
<evidence type="ECO:0000256" key="2">
    <source>
        <dbReference type="ARBA" id="ARBA00022617"/>
    </source>
</evidence>
<protein>
    <submittedName>
        <fullName evidence="11">Cytochrome c peroxidase</fullName>
    </submittedName>
</protein>
<feature type="binding site" description="axial binding residue" evidence="9">
    <location>
        <position position="77"/>
    </location>
    <ligand>
        <name>heme c</name>
        <dbReference type="ChEBI" id="CHEBI:61717"/>
        <label>1</label>
    </ligand>
    <ligandPart>
        <name>Fe</name>
        <dbReference type="ChEBI" id="CHEBI:18248"/>
    </ligandPart>
</feature>
<accession>I4AJP1</accession>
<dbReference type="Proteomes" id="UP000006054">
    <property type="component" value="Chromosome"/>
</dbReference>
<keyword evidence="11" id="KW-0575">Peroxidase</keyword>
<dbReference type="STRING" id="880071.Fleli_1777"/>
<proteinExistence type="predicted"/>
<dbReference type="HOGENOM" id="CLU_034652_3_3_10"/>
<keyword evidence="2 8" id="KW-0349">Heme</keyword>
<keyword evidence="3 9" id="KW-0479">Metal-binding</keyword>
<organism evidence="11 12">
    <name type="scientific">Bernardetia litoralis (strain ATCC 23117 / DSM 6794 / NBRC 15988 / NCIMB 1366 / Fx l1 / Sio-4)</name>
    <name type="common">Flexibacter litoralis</name>
    <dbReference type="NCBI Taxonomy" id="880071"/>
    <lineage>
        <taxon>Bacteria</taxon>
        <taxon>Pseudomonadati</taxon>
        <taxon>Bacteroidota</taxon>
        <taxon>Cytophagia</taxon>
        <taxon>Cytophagales</taxon>
        <taxon>Bernardetiaceae</taxon>
        <taxon>Bernardetia</taxon>
    </lineage>
</organism>
<dbReference type="EMBL" id="CP003345">
    <property type="protein sequence ID" value="AFM04176.1"/>
    <property type="molecule type" value="Genomic_DNA"/>
</dbReference>
<dbReference type="InterPro" id="IPR004852">
    <property type="entry name" value="Di-haem_cyt_c_peroxidsae"/>
</dbReference>
<dbReference type="GO" id="GO:0009055">
    <property type="term" value="F:electron transfer activity"/>
    <property type="evidence" value="ECO:0007669"/>
    <property type="project" value="InterPro"/>
</dbReference>
<dbReference type="SUPFAM" id="SSF46626">
    <property type="entry name" value="Cytochrome c"/>
    <property type="match status" value="2"/>
</dbReference>
<dbReference type="Gene3D" id="1.10.760.10">
    <property type="entry name" value="Cytochrome c-like domain"/>
    <property type="match status" value="2"/>
</dbReference>
<comment type="PTM">
    <text evidence="8">Binds 2 heme groups per subunit.</text>
</comment>
<reference evidence="12" key="1">
    <citation type="submission" date="2012-06" db="EMBL/GenBank/DDBJ databases">
        <title>The complete genome of Flexibacter litoralis DSM 6794.</title>
        <authorList>
            <person name="Lucas S."/>
            <person name="Copeland A."/>
            <person name="Lapidus A."/>
            <person name="Glavina del Rio T."/>
            <person name="Dalin E."/>
            <person name="Tice H."/>
            <person name="Bruce D."/>
            <person name="Goodwin L."/>
            <person name="Pitluck S."/>
            <person name="Peters L."/>
            <person name="Ovchinnikova G."/>
            <person name="Lu M."/>
            <person name="Kyrpides N."/>
            <person name="Mavromatis K."/>
            <person name="Ivanova N."/>
            <person name="Brettin T."/>
            <person name="Detter J.C."/>
            <person name="Han C."/>
            <person name="Larimer F."/>
            <person name="Land M."/>
            <person name="Hauser L."/>
            <person name="Markowitz V."/>
            <person name="Cheng J.-F."/>
            <person name="Hugenholtz P."/>
            <person name="Woyke T."/>
            <person name="Wu D."/>
            <person name="Spring S."/>
            <person name="Lang E."/>
            <person name="Kopitz M."/>
            <person name="Brambilla E."/>
            <person name="Klenk H.-P."/>
            <person name="Eisen J.A."/>
        </authorList>
    </citation>
    <scope>NUCLEOTIDE SEQUENCE [LARGE SCALE GENOMIC DNA]</scope>
    <source>
        <strain evidence="12">ATCC 23117 / DSM 6794 / NBRC 15988 / NCIMB 1366 / Sio-4</strain>
    </source>
</reference>
<dbReference type="PANTHER" id="PTHR30600:SF10">
    <property type="entry name" value="BLL6722 PROTEIN"/>
    <property type="match status" value="1"/>
</dbReference>
<evidence type="ECO:0000256" key="8">
    <source>
        <dbReference type="PIRSR" id="PIRSR000294-1"/>
    </source>
</evidence>
<dbReference type="GO" id="GO:0042597">
    <property type="term" value="C:periplasmic space"/>
    <property type="evidence" value="ECO:0007669"/>
    <property type="project" value="UniProtKB-SubCell"/>
</dbReference>
<sequence length="350" mass="39924" precursor="true">MKKILFLALSIFVFSCQSNEDTNPKEAFEFKVPSNFPEPVYDLQENPVTVEGFELGKKLFYTGLLSRDGTISCGSCHAQTSGFTQHGHDLSHGIDDQLTLRNSLPIQNLAWSKNFFWDGGVFHLDLFAIAPIEATNEMGETLPNVLQKLRDTEGLESPKTDYPLLFEKAFGTKEITTDRFLKALSQFELMCISSNSRYDKHIRNESTQENKLTTQELEGLELFEQNCSNCHSTTLFTDQSYRNNGLEVGNPNDTGRHRITQIDEDKFLFKVPSLRNVEVTRPYMHDGRFRSLETVLDHYTDGIEDSETLDESLKGNLKIDLNQEEKEAIIAFLKTLTDNEFLNNSILSEY</sequence>
<evidence type="ECO:0000256" key="4">
    <source>
        <dbReference type="ARBA" id="ARBA00022729"/>
    </source>
</evidence>
<dbReference type="GO" id="GO:0020037">
    <property type="term" value="F:heme binding"/>
    <property type="evidence" value="ECO:0007669"/>
    <property type="project" value="InterPro"/>
</dbReference>
<gene>
    <name evidence="11" type="ordered locus">Fleli_1777</name>
</gene>
<evidence type="ECO:0000256" key="1">
    <source>
        <dbReference type="ARBA" id="ARBA00004418"/>
    </source>
</evidence>
<evidence type="ECO:0000313" key="12">
    <source>
        <dbReference type="Proteomes" id="UP000006054"/>
    </source>
</evidence>
<dbReference type="PANTHER" id="PTHR30600">
    <property type="entry name" value="CYTOCHROME C PEROXIDASE-RELATED"/>
    <property type="match status" value="1"/>
</dbReference>
<feature type="domain" description="Cytochrome c" evidence="10">
    <location>
        <begin position="214"/>
        <end position="337"/>
    </location>
</feature>
<dbReference type="GO" id="GO:0046872">
    <property type="term" value="F:metal ion binding"/>
    <property type="evidence" value="ECO:0007669"/>
    <property type="project" value="UniProtKB-KW"/>
</dbReference>
<dbReference type="InterPro" id="IPR009056">
    <property type="entry name" value="Cyt_c-like_dom"/>
</dbReference>
<dbReference type="AlphaFoldDB" id="I4AJP1"/>
<evidence type="ECO:0000259" key="10">
    <source>
        <dbReference type="PROSITE" id="PS51007"/>
    </source>
</evidence>
<keyword evidence="7 9" id="KW-0408">Iron</keyword>
<evidence type="ECO:0000256" key="7">
    <source>
        <dbReference type="ARBA" id="ARBA00023004"/>
    </source>
</evidence>
<evidence type="ECO:0000256" key="9">
    <source>
        <dbReference type="PIRSR" id="PIRSR000294-2"/>
    </source>
</evidence>
<keyword evidence="6" id="KW-0560">Oxidoreductase</keyword>
<feature type="binding site" description="covalent" evidence="8">
    <location>
        <position position="227"/>
    </location>
    <ligand>
        <name>heme c</name>
        <dbReference type="ChEBI" id="CHEBI:61717"/>
        <label>2</label>
    </ligand>
</feature>
<dbReference type="InterPro" id="IPR036909">
    <property type="entry name" value="Cyt_c-like_dom_sf"/>
</dbReference>
<evidence type="ECO:0000256" key="5">
    <source>
        <dbReference type="ARBA" id="ARBA00022764"/>
    </source>
</evidence>
<comment type="cofactor">
    <cofactor evidence="8">
        <name>heme</name>
        <dbReference type="ChEBI" id="CHEBI:30413"/>
    </cofactor>
    <text evidence="8">Binds 2 heme groups.</text>
</comment>
<keyword evidence="12" id="KW-1185">Reference proteome</keyword>
<dbReference type="Pfam" id="PF03150">
    <property type="entry name" value="CCP_MauG"/>
    <property type="match status" value="1"/>
</dbReference>
<dbReference type="PROSITE" id="PS51007">
    <property type="entry name" value="CYTC"/>
    <property type="match status" value="1"/>
</dbReference>
<feature type="binding site" description="covalent" evidence="8">
    <location>
        <position position="230"/>
    </location>
    <ligand>
        <name>heme c</name>
        <dbReference type="ChEBI" id="CHEBI:61717"/>
        <label>2</label>
    </ligand>
</feature>
<name>I4AJP1_BERLS</name>
<comment type="subcellular location">
    <subcellularLocation>
        <location evidence="1">Periplasm</location>
    </subcellularLocation>
</comment>
<feature type="binding site" description="covalent" evidence="8">
    <location>
        <position position="76"/>
    </location>
    <ligand>
        <name>heme c</name>
        <dbReference type="ChEBI" id="CHEBI:61717"/>
        <label>1</label>
    </ligand>
</feature>
<dbReference type="PIRSF" id="PIRSF000294">
    <property type="entry name" value="Cytochrome-c_peroxidase"/>
    <property type="match status" value="1"/>
</dbReference>
<feature type="binding site" description="covalent" evidence="8">
    <location>
        <position position="73"/>
    </location>
    <ligand>
        <name>heme c</name>
        <dbReference type="ChEBI" id="CHEBI:61717"/>
        <label>1</label>
    </ligand>
</feature>
<evidence type="ECO:0000256" key="6">
    <source>
        <dbReference type="ARBA" id="ARBA00023002"/>
    </source>
</evidence>
<dbReference type="GO" id="GO:0004130">
    <property type="term" value="F:cytochrome-c peroxidase activity"/>
    <property type="evidence" value="ECO:0007669"/>
    <property type="project" value="TreeGrafter"/>
</dbReference>